<evidence type="ECO:0000313" key="1">
    <source>
        <dbReference type="EMBL" id="RUS30867.1"/>
    </source>
</evidence>
<sequence length="63" mass="7392">MLNIPKKNHIQAKILQLEFLELYNKSNQLQQIYHEHQKPLAMLQRMQIRECGKHIGLTLPGAT</sequence>
<name>A0A433QM70_9FUNG</name>
<evidence type="ECO:0000313" key="2">
    <source>
        <dbReference type="Proteomes" id="UP000274822"/>
    </source>
</evidence>
<dbReference type="Proteomes" id="UP000274822">
    <property type="component" value="Unassembled WGS sequence"/>
</dbReference>
<organism evidence="1 2">
    <name type="scientific">Jimgerdemannia flammicorona</name>
    <dbReference type="NCBI Taxonomy" id="994334"/>
    <lineage>
        <taxon>Eukaryota</taxon>
        <taxon>Fungi</taxon>
        <taxon>Fungi incertae sedis</taxon>
        <taxon>Mucoromycota</taxon>
        <taxon>Mucoromycotina</taxon>
        <taxon>Endogonomycetes</taxon>
        <taxon>Endogonales</taxon>
        <taxon>Endogonaceae</taxon>
        <taxon>Jimgerdemannia</taxon>
    </lineage>
</organism>
<comment type="caution">
    <text evidence="1">The sequence shown here is derived from an EMBL/GenBank/DDBJ whole genome shotgun (WGS) entry which is preliminary data.</text>
</comment>
<accession>A0A433QM70</accession>
<protein>
    <submittedName>
        <fullName evidence="1">Uncharacterized protein</fullName>
    </submittedName>
</protein>
<keyword evidence="2" id="KW-1185">Reference proteome</keyword>
<dbReference type="EMBL" id="RBNJ01003485">
    <property type="protein sequence ID" value="RUS30867.1"/>
    <property type="molecule type" value="Genomic_DNA"/>
</dbReference>
<proteinExistence type="predicted"/>
<dbReference type="AlphaFoldDB" id="A0A433QM70"/>
<reference evidence="1 2" key="1">
    <citation type="journal article" date="2018" name="New Phytol.">
        <title>Phylogenomics of Endogonaceae and evolution of mycorrhizas within Mucoromycota.</title>
        <authorList>
            <person name="Chang Y."/>
            <person name="Desiro A."/>
            <person name="Na H."/>
            <person name="Sandor L."/>
            <person name="Lipzen A."/>
            <person name="Clum A."/>
            <person name="Barry K."/>
            <person name="Grigoriev I.V."/>
            <person name="Martin F.M."/>
            <person name="Stajich J.E."/>
            <person name="Smith M.E."/>
            <person name="Bonito G."/>
            <person name="Spatafora J.W."/>
        </authorList>
    </citation>
    <scope>NUCLEOTIDE SEQUENCE [LARGE SCALE GENOMIC DNA]</scope>
    <source>
        <strain evidence="1 2">AD002</strain>
    </source>
</reference>
<gene>
    <name evidence="1" type="ORF">BC938DRAFT_478835</name>
</gene>